<dbReference type="PANTHER" id="PTHR11271">
    <property type="entry name" value="GUANINE DEAMINASE"/>
    <property type="match status" value="1"/>
</dbReference>
<dbReference type="RefSeq" id="WP_062972393.1">
    <property type="nucleotide sequence ID" value="NZ_JAAXOS010000013.1"/>
</dbReference>
<dbReference type="GO" id="GO:0005829">
    <property type="term" value="C:cytosol"/>
    <property type="evidence" value="ECO:0007669"/>
    <property type="project" value="TreeGrafter"/>
</dbReference>
<evidence type="ECO:0000256" key="4">
    <source>
        <dbReference type="ARBA" id="ARBA00022833"/>
    </source>
</evidence>
<keyword evidence="4" id="KW-0862">Zinc</keyword>
<accession>A0A7X6L8G3</accession>
<evidence type="ECO:0000259" key="5">
    <source>
        <dbReference type="Pfam" id="PF01979"/>
    </source>
</evidence>
<dbReference type="PANTHER" id="PTHR11271:SF6">
    <property type="entry name" value="GUANINE DEAMINASE"/>
    <property type="match status" value="1"/>
</dbReference>
<evidence type="ECO:0000256" key="3">
    <source>
        <dbReference type="ARBA" id="ARBA00022801"/>
    </source>
</evidence>
<evidence type="ECO:0000256" key="1">
    <source>
        <dbReference type="ARBA" id="ARBA00001947"/>
    </source>
</evidence>
<reference evidence="6 7" key="1">
    <citation type="submission" date="2020-04" db="EMBL/GenBank/DDBJ databases">
        <title>MicrobeNet Type strains.</title>
        <authorList>
            <person name="Nicholson A.C."/>
        </authorList>
    </citation>
    <scope>NUCLEOTIDE SEQUENCE [LARGE SCALE GENOMIC DNA]</scope>
    <source>
        <strain evidence="6 7">DSM 44956</strain>
    </source>
</reference>
<dbReference type="SUPFAM" id="SSF51338">
    <property type="entry name" value="Composite domain of metallo-dependent hydrolases"/>
    <property type="match status" value="2"/>
</dbReference>
<organism evidence="6 7">
    <name type="scientific">Nocardia gamkensis</name>
    <dbReference type="NCBI Taxonomy" id="352869"/>
    <lineage>
        <taxon>Bacteria</taxon>
        <taxon>Bacillati</taxon>
        <taxon>Actinomycetota</taxon>
        <taxon>Actinomycetes</taxon>
        <taxon>Mycobacteriales</taxon>
        <taxon>Nocardiaceae</taxon>
        <taxon>Nocardia</taxon>
    </lineage>
</organism>
<dbReference type="InterPro" id="IPR006680">
    <property type="entry name" value="Amidohydro-rel"/>
</dbReference>
<dbReference type="GO" id="GO:0008892">
    <property type="term" value="F:guanine deaminase activity"/>
    <property type="evidence" value="ECO:0007669"/>
    <property type="project" value="TreeGrafter"/>
</dbReference>
<evidence type="ECO:0000313" key="6">
    <source>
        <dbReference type="EMBL" id="NKY29570.1"/>
    </source>
</evidence>
<protein>
    <submittedName>
        <fullName evidence="6">Amidohydrolase family protein</fullName>
    </submittedName>
</protein>
<comment type="caution">
    <text evidence="6">The sequence shown here is derived from an EMBL/GenBank/DDBJ whole genome shotgun (WGS) entry which is preliminary data.</text>
</comment>
<name>A0A7X6L8G3_9NOCA</name>
<dbReference type="InterPro" id="IPR032466">
    <property type="entry name" value="Metal_Hydrolase"/>
</dbReference>
<keyword evidence="2" id="KW-0479">Metal-binding</keyword>
<gene>
    <name evidence="6" type="ORF">HGB38_25645</name>
</gene>
<feature type="domain" description="Amidohydrolase-related" evidence="5">
    <location>
        <begin position="67"/>
        <end position="419"/>
    </location>
</feature>
<sequence length="468" mass="50619">MVSQVHLGHIFHIAGSPAARDVPDALADVPDGALIIDDRGRIAFCGTRSDIPDEYRAEKVFDHRPGFLLPGFVDTHVHFPQTFAGDAYGGGQLLEWLELCIYPAESRYAEVEFARSAAAEFCTRRIAAGTTAAMVFGSAFPHAQDALFAETRRRGLRMVGGRGIQTTGEPSAAPLITTEDDAIRLTSEEIDKWHAADTGDVATALLHVAIVPRFSLAVTRRTLDNLGELYDSVRERGVYFHTHLNENNRPGTGEVDTTKHAYGVTTYLDTYDGKFLPGSAVGGKSLLGRRSILAHCVHCQDVELARMAETGTSVAHCPVSQQFLGSGTMPWKRTLASGVTVAAGTDYGGGDEWLIPQVLAAAFKVHISEPGEHGVSMHPAEMLFTGTLAGARALDMENRFGNFDVGKEADFIVVEPARVPALEHTLAQGIRSEDPALARDQTLFALLMGIREPAITEVYVQGRRIDVA</sequence>
<proteinExistence type="predicted"/>
<dbReference type="Pfam" id="PF01979">
    <property type="entry name" value="Amidohydro_1"/>
    <property type="match status" value="1"/>
</dbReference>
<dbReference type="Proteomes" id="UP000540698">
    <property type="component" value="Unassembled WGS sequence"/>
</dbReference>
<keyword evidence="7" id="KW-1185">Reference proteome</keyword>
<dbReference type="InterPro" id="IPR051607">
    <property type="entry name" value="Metallo-dep_hydrolases"/>
</dbReference>
<dbReference type="GO" id="GO:0006147">
    <property type="term" value="P:guanine catabolic process"/>
    <property type="evidence" value="ECO:0007669"/>
    <property type="project" value="UniProtKB-UniPathway"/>
</dbReference>
<dbReference type="Gene3D" id="2.30.40.10">
    <property type="entry name" value="Urease, subunit C, domain 1"/>
    <property type="match status" value="1"/>
</dbReference>
<dbReference type="InterPro" id="IPR011059">
    <property type="entry name" value="Metal-dep_hydrolase_composite"/>
</dbReference>
<keyword evidence="3 6" id="KW-0378">Hydrolase</keyword>
<dbReference type="UniPathway" id="UPA00603">
    <property type="reaction ID" value="UER00660"/>
</dbReference>
<dbReference type="SUPFAM" id="SSF51556">
    <property type="entry name" value="Metallo-dependent hydrolases"/>
    <property type="match status" value="1"/>
</dbReference>
<dbReference type="Gene3D" id="3.20.20.140">
    <property type="entry name" value="Metal-dependent hydrolases"/>
    <property type="match status" value="1"/>
</dbReference>
<dbReference type="AlphaFoldDB" id="A0A7X6L8G3"/>
<comment type="cofactor">
    <cofactor evidence="1">
        <name>Zn(2+)</name>
        <dbReference type="ChEBI" id="CHEBI:29105"/>
    </cofactor>
</comment>
<dbReference type="EMBL" id="JAAXOS010000013">
    <property type="protein sequence ID" value="NKY29570.1"/>
    <property type="molecule type" value="Genomic_DNA"/>
</dbReference>
<evidence type="ECO:0000313" key="7">
    <source>
        <dbReference type="Proteomes" id="UP000540698"/>
    </source>
</evidence>
<dbReference type="GO" id="GO:0008270">
    <property type="term" value="F:zinc ion binding"/>
    <property type="evidence" value="ECO:0007669"/>
    <property type="project" value="TreeGrafter"/>
</dbReference>
<evidence type="ECO:0000256" key="2">
    <source>
        <dbReference type="ARBA" id="ARBA00022723"/>
    </source>
</evidence>